<evidence type="ECO:0000313" key="8">
    <source>
        <dbReference type="EMBL" id="GBP03554.1"/>
    </source>
</evidence>
<evidence type="ECO:0000256" key="2">
    <source>
        <dbReference type="ARBA" id="ARBA00022475"/>
    </source>
</evidence>
<evidence type="ECO:0000313" key="9">
    <source>
        <dbReference type="Proteomes" id="UP000299102"/>
    </source>
</evidence>
<keyword evidence="2" id="KW-1003">Cell membrane</keyword>
<evidence type="ECO:0008006" key="10">
    <source>
        <dbReference type="Google" id="ProtNLM"/>
    </source>
</evidence>
<evidence type="ECO:0000256" key="5">
    <source>
        <dbReference type="ARBA" id="ARBA00023136"/>
    </source>
</evidence>
<proteinExistence type="predicted"/>
<dbReference type="EMBL" id="BGZK01000010">
    <property type="protein sequence ID" value="GBP03554.1"/>
    <property type="molecule type" value="Genomic_DNA"/>
</dbReference>
<dbReference type="Pfam" id="PF08395">
    <property type="entry name" value="7tm_7"/>
    <property type="match status" value="1"/>
</dbReference>
<evidence type="ECO:0000256" key="3">
    <source>
        <dbReference type="ARBA" id="ARBA00022692"/>
    </source>
</evidence>
<dbReference type="AlphaFoldDB" id="A0A4C1SNK0"/>
<feature type="compositionally biased region" description="Basic and acidic residues" evidence="6">
    <location>
        <begin position="13"/>
        <end position="35"/>
    </location>
</feature>
<dbReference type="Proteomes" id="UP000299102">
    <property type="component" value="Unassembled WGS sequence"/>
</dbReference>
<comment type="subcellular location">
    <subcellularLocation>
        <location evidence="1">Cell membrane</location>
        <topology evidence="1">Multi-pass membrane protein</topology>
    </subcellularLocation>
</comment>
<evidence type="ECO:0000256" key="4">
    <source>
        <dbReference type="ARBA" id="ARBA00022989"/>
    </source>
</evidence>
<keyword evidence="4 7" id="KW-1133">Transmembrane helix</keyword>
<keyword evidence="3 7" id="KW-0812">Transmembrane</keyword>
<feature type="region of interest" description="Disordered" evidence="6">
    <location>
        <begin position="1"/>
        <end position="35"/>
    </location>
</feature>
<protein>
    <recommendedName>
        <fullName evidence="10">Gustatory receptor</fullName>
    </recommendedName>
</protein>
<dbReference type="OrthoDB" id="7477935at2759"/>
<keyword evidence="5 7" id="KW-0472">Membrane</keyword>
<keyword evidence="9" id="KW-1185">Reference proteome</keyword>
<sequence>MHGRTGGQTDGQTDARTDARTDGRTDRRTDGQMDGRKITHIHKTQFRLSEKYHVWQLNNELMAGVGVTVYLLSAISECLQITLLPCLPAFVTERTSSEVEKIKVILLHRIIDTFDSEDPEHQEIVRFLQYVESRPYQYSVWGLLDMGPGLLLGLIGLSATYLMVIVQFTHLL</sequence>
<organism evidence="8 9">
    <name type="scientific">Eumeta variegata</name>
    <name type="common">Bagworm moth</name>
    <name type="synonym">Eumeta japonica</name>
    <dbReference type="NCBI Taxonomy" id="151549"/>
    <lineage>
        <taxon>Eukaryota</taxon>
        <taxon>Metazoa</taxon>
        <taxon>Ecdysozoa</taxon>
        <taxon>Arthropoda</taxon>
        <taxon>Hexapoda</taxon>
        <taxon>Insecta</taxon>
        <taxon>Pterygota</taxon>
        <taxon>Neoptera</taxon>
        <taxon>Endopterygota</taxon>
        <taxon>Lepidoptera</taxon>
        <taxon>Glossata</taxon>
        <taxon>Ditrysia</taxon>
        <taxon>Tineoidea</taxon>
        <taxon>Psychidae</taxon>
        <taxon>Oiketicinae</taxon>
        <taxon>Eumeta</taxon>
    </lineage>
</organism>
<feature type="transmembrane region" description="Helical" evidence="7">
    <location>
        <begin position="149"/>
        <end position="169"/>
    </location>
</feature>
<name>A0A4C1SNK0_EUMVA</name>
<dbReference type="InterPro" id="IPR013604">
    <property type="entry name" value="7TM_chemorcpt"/>
</dbReference>
<gene>
    <name evidence="8" type="ORF">EVAR_101873_1</name>
</gene>
<evidence type="ECO:0000256" key="7">
    <source>
        <dbReference type="SAM" id="Phobius"/>
    </source>
</evidence>
<evidence type="ECO:0000256" key="1">
    <source>
        <dbReference type="ARBA" id="ARBA00004651"/>
    </source>
</evidence>
<evidence type="ECO:0000256" key="6">
    <source>
        <dbReference type="SAM" id="MobiDB-lite"/>
    </source>
</evidence>
<dbReference type="GO" id="GO:0005886">
    <property type="term" value="C:plasma membrane"/>
    <property type="evidence" value="ECO:0007669"/>
    <property type="project" value="UniProtKB-SubCell"/>
</dbReference>
<comment type="caution">
    <text evidence="8">The sequence shown here is derived from an EMBL/GenBank/DDBJ whole genome shotgun (WGS) entry which is preliminary data.</text>
</comment>
<dbReference type="GO" id="GO:0050909">
    <property type="term" value="P:sensory perception of taste"/>
    <property type="evidence" value="ECO:0007669"/>
    <property type="project" value="InterPro"/>
</dbReference>
<accession>A0A4C1SNK0</accession>
<reference evidence="8 9" key="1">
    <citation type="journal article" date="2019" name="Commun. Biol.">
        <title>The bagworm genome reveals a unique fibroin gene that provides high tensile strength.</title>
        <authorList>
            <person name="Kono N."/>
            <person name="Nakamura H."/>
            <person name="Ohtoshi R."/>
            <person name="Tomita M."/>
            <person name="Numata K."/>
            <person name="Arakawa K."/>
        </authorList>
    </citation>
    <scope>NUCLEOTIDE SEQUENCE [LARGE SCALE GENOMIC DNA]</scope>
</reference>